<organism evidence="1 2">
    <name type="scientific">Geomicrobium halophilum</name>
    <dbReference type="NCBI Taxonomy" id="549000"/>
    <lineage>
        <taxon>Bacteria</taxon>
        <taxon>Bacillati</taxon>
        <taxon>Bacillota</taxon>
        <taxon>Bacilli</taxon>
        <taxon>Bacillales</taxon>
        <taxon>Geomicrobium</taxon>
    </lineage>
</organism>
<evidence type="ECO:0000313" key="1">
    <source>
        <dbReference type="EMBL" id="MBB6451034.1"/>
    </source>
</evidence>
<dbReference type="Proteomes" id="UP000568839">
    <property type="component" value="Unassembled WGS sequence"/>
</dbReference>
<accession>A0A841PTD4</accession>
<proteinExistence type="predicted"/>
<gene>
    <name evidence="1" type="ORF">HNR44_003028</name>
</gene>
<keyword evidence="2" id="KW-1185">Reference proteome</keyword>
<sequence>MKACKEAVLLYPTEDVGGFDENVGDIRMRRFGFDLAKDMKNSGRVLLEKLFDNHHYQSK</sequence>
<dbReference type="EMBL" id="JACHHJ010000005">
    <property type="protein sequence ID" value="MBB6451034.1"/>
    <property type="molecule type" value="Genomic_DNA"/>
</dbReference>
<name>A0A841PTD4_9BACL</name>
<evidence type="ECO:0000313" key="2">
    <source>
        <dbReference type="Proteomes" id="UP000568839"/>
    </source>
</evidence>
<dbReference type="AlphaFoldDB" id="A0A841PTD4"/>
<protein>
    <submittedName>
        <fullName evidence="1">Uncharacterized protein</fullName>
    </submittedName>
</protein>
<reference evidence="1 2" key="1">
    <citation type="submission" date="2020-08" db="EMBL/GenBank/DDBJ databases">
        <title>Genomic Encyclopedia of Type Strains, Phase IV (KMG-IV): sequencing the most valuable type-strain genomes for metagenomic binning, comparative biology and taxonomic classification.</title>
        <authorList>
            <person name="Goeker M."/>
        </authorList>
    </citation>
    <scope>NUCLEOTIDE SEQUENCE [LARGE SCALE GENOMIC DNA]</scope>
    <source>
        <strain evidence="1 2">DSM 21769</strain>
    </source>
</reference>
<comment type="caution">
    <text evidence="1">The sequence shown here is derived from an EMBL/GenBank/DDBJ whole genome shotgun (WGS) entry which is preliminary data.</text>
</comment>
<dbReference type="RefSeq" id="WP_184405104.1">
    <property type="nucleotide sequence ID" value="NZ_JACHHJ010000005.1"/>
</dbReference>